<dbReference type="AlphaFoldDB" id="A0AA36FAP6"/>
<dbReference type="Proteomes" id="UP001162480">
    <property type="component" value="Chromosome 13"/>
</dbReference>
<organism evidence="1 2">
    <name type="scientific">Octopus vulgaris</name>
    <name type="common">Common octopus</name>
    <dbReference type="NCBI Taxonomy" id="6645"/>
    <lineage>
        <taxon>Eukaryota</taxon>
        <taxon>Metazoa</taxon>
        <taxon>Spiralia</taxon>
        <taxon>Lophotrochozoa</taxon>
        <taxon>Mollusca</taxon>
        <taxon>Cephalopoda</taxon>
        <taxon>Coleoidea</taxon>
        <taxon>Octopodiformes</taxon>
        <taxon>Octopoda</taxon>
        <taxon>Incirrata</taxon>
        <taxon>Octopodidae</taxon>
        <taxon>Octopus</taxon>
    </lineage>
</organism>
<evidence type="ECO:0000313" key="1">
    <source>
        <dbReference type="EMBL" id="CAI9732096.1"/>
    </source>
</evidence>
<reference evidence="1" key="1">
    <citation type="submission" date="2023-08" db="EMBL/GenBank/DDBJ databases">
        <authorList>
            <person name="Alioto T."/>
            <person name="Alioto T."/>
            <person name="Gomez Garrido J."/>
        </authorList>
    </citation>
    <scope>NUCLEOTIDE SEQUENCE</scope>
</reference>
<proteinExistence type="predicted"/>
<keyword evidence="2" id="KW-1185">Reference proteome</keyword>
<sequence>MSAYSRTVVGKEHILINRIRFTDSCKFDLKEEANRAKVDIHMEYGEDMGYVLVFTSDNRKSCGNKHLRHKRGSS</sequence>
<evidence type="ECO:0000313" key="2">
    <source>
        <dbReference type="Proteomes" id="UP001162480"/>
    </source>
</evidence>
<name>A0AA36FAP6_OCTVU</name>
<accession>A0AA36FAP6</accession>
<gene>
    <name evidence="1" type="ORF">OCTVUL_1B002915</name>
</gene>
<dbReference type="EMBL" id="OX597826">
    <property type="protein sequence ID" value="CAI9732096.1"/>
    <property type="molecule type" value="Genomic_DNA"/>
</dbReference>
<protein>
    <submittedName>
        <fullName evidence="1">Uncharacterized protein</fullName>
    </submittedName>
</protein>